<dbReference type="RefSeq" id="XP_033585917.1">
    <property type="nucleotide sequence ID" value="XM_033737654.1"/>
</dbReference>
<feature type="compositionally biased region" description="Polar residues" evidence="2">
    <location>
        <begin position="41"/>
        <end position="51"/>
    </location>
</feature>
<dbReference type="Proteomes" id="UP000799767">
    <property type="component" value="Unassembled WGS sequence"/>
</dbReference>
<feature type="region of interest" description="Disordered" evidence="2">
    <location>
        <begin position="642"/>
        <end position="695"/>
    </location>
</feature>
<feature type="compositionally biased region" description="Low complexity" evidence="2">
    <location>
        <begin position="169"/>
        <end position="181"/>
    </location>
</feature>
<feature type="region of interest" description="Disordered" evidence="2">
    <location>
        <begin position="258"/>
        <end position="277"/>
    </location>
</feature>
<keyword evidence="4" id="KW-1185">Reference proteome</keyword>
<accession>A0A6A6PJA3</accession>
<feature type="compositionally biased region" description="Polar residues" evidence="2">
    <location>
        <begin position="313"/>
        <end position="332"/>
    </location>
</feature>
<keyword evidence="1" id="KW-0175">Coiled coil</keyword>
<gene>
    <name evidence="3" type="ORF">BDY17DRAFT_327326</name>
</gene>
<feature type="region of interest" description="Disordered" evidence="2">
    <location>
        <begin position="284"/>
        <end position="359"/>
    </location>
</feature>
<evidence type="ECO:0000256" key="1">
    <source>
        <dbReference type="SAM" id="Coils"/>
    </source>
</evidence>
<evidence type="ECO:0000256" key="2">
    <source>
        <dbReference type="SAM" id="MobiDB-lite"/>
    </source>
</evidence>
<evidence type="ECO:0000313" key="3">
    <source>
        <dbReference type="EMBL" id="KAF2479347.1"/>
    </source>
</evidence>
<evidence type="ECO:0000313" key="4">
    <source>
        <dbReference type="Proteomes" id="UP000799767"/>
    </source>
</evidence>
<name>A0A6A6PJA3_9PEZI</name>
<feature type="compositionally biased region" description="Basic residues" evidence="2">
    <location>
        <begin position="9"/>
        <end position="18"/>
    </location>
</feature>
<feature type="compositionally biased region" description="Polar residues" evidence="2">
    <location>
        <begin position="284"/>
        <end position="293"/>
    </location>
</feature>
<feature type="region of interest" description="Disordered" evidence="2">
    <location>
        <begin position="893"/>
        <end position="917"/>
    </location>
</feature>
<feature type="region of interest" description="Disordered" evidence="2">
    <location>
        <begin position="741"/>
        <end position="778"/>
    </location>
</feature>
<protein>
    <submittedName>
        <fullName evidence="3">Uncharacterized protein</fullName>
    </submittedName>
</protein>
<organism evidence="3 4">
    <name type="scientific">Neohortaea acidophila</name>
    <dbReference type="NCBI Taxonomy" id="245834"/>
    <lineage>
        <taxon>Eukaryota</taxon>
        <taxon>Fungi</taxon>
        <taxon>Dikarya</taxon>
        <taxon>Ascomycota</taxon>
        <taxon>Pezizomycotina</taxon>
        <taxon>Dothideomycetes</taxon>
        <taxon>Dothideomycetidae</taxon>
        <taxon>Mycosphaerellales</taxon>
        <taxon>Teratosphaeriaceae</taxon>
        <taxon>Neohortaea</taxon>
    </lineage>
</organism>
<feature type="compositionally biased region" description="Polar residues" evidence="2">
    <location>
        <begin position="427"/>
        <end position="444"/>
    </location>
</feature>
<dbReference type="OrthoDB" id="3946751at2759"/>
<feature type="region of interest" description="Disordered" evidence="2">
    <location>
        <begin position="166"/>
        <end position="193"/>
    </location>
</feature>
<feature type="coiled-coil region" evidence="1">
    <location>
        <begin position="470"/>
        <end position="497"/>
    </location>
</feature>
<feature type="compositionally biased region" description="Basic and acidic residues" evidence="2">
    <location>
        <begin position="75"/>
        <end position="91"/>
    </location>
</feature>
<feature type="compositionally biased region" description="Basic and acidic residues" evidence="2">
    <location>
        <begin position="333"/>
        <end position="346"/>
    </location>
</feature>
<feature type="region of interest" description="Disordered" evidence="2">
    <location>
        <begin position="427"/>
        <end position="457"/>
    </location>
</feature>
<reference evidence="3" key="1">
    <citation type="journal article" date="2020" name="Stud. Mycol.">
        <title>101 Dothideomycetes genomes: a test case for predicting lifestyles and emergence of pathogens.</title>
        <authorList>
            <person name="Haridas S."/>
            <person name="Albert R."/>
            <person name="Binder M."/>
            <person name="Bloem J."/>
            <person name="Labutti K."/>
            <person name="Salamov A."/>
            <person name="Andreopoulos B."/>
            <person name="Baker S."/>
            <person name="Barry K."/>
            <person name="Bills G."/>
            <person name="Bluhm B."/>
            <person name="Cannon C."/>
            <person name="Castanera R."/>
            <person name="Culley D."/>
            <person name="Daum C."/>
            <person name="Ezra D."/>
            <person name="Gonzalez J."/>
            <person name="Henrissat B."/>
            <person name="Kuo A."/>
            <person name="Liang C."/>
            <person name="Lipzen A."/>
            <person name="Lutzoni F."/>
            <person name="Magnuson J."/>
            <person name="Mondo S."/>
            <person name="Nolan M."/>
            <person name="Ohm R."/>
            <person name="Pangilinan J."/>
            <person name="Park H.-J."/>
            <person name="Ramirez L."/>
            <person name="Alfaro M."/>
            <person name="Sun H."/>
            <person name="Tritt A."/>
            <person name="Yoshinaga Y."/>
            <person name="Zwiers L.-H."/>
            <person name="Turgeon B."/>
            <person name="Goodwin S."/>
            <person name="Spatafora J."/>
            <person name="Crous P."/>
            <person name="Grigoriev I."/>
        </authorList>
    </citation>
    <scope>NUCLEOTIDE SEQUENCE</scope>
    <source>
        <strain evidence="3">CBS 113389</strain>
    </source>
</reference>
<dbReference type="AlphaFoldDB" id="A0A6A6PJA3"/>
<feature type="region of interest" description="Disordered" evidence="2">
    <location>
        <begin position="1"/>
        <end position="129"/>
    </location>
</feature>
<sequence length="1088" mass="119271">MAEPDPMRERRKRYRKSLTHYSESSTSSQQDCSDLPASDVPYSQPNASRLSFGSDDPYALPPLPPCDEENMTINEPKKQARGATEREETAELRSFFQIDRVRPQDLPSPPDPRSFFDWDDGTSDGSSTRLMEKGDMRAFKRANKRTQYARVFGTGVTVDDWMESARNYSKNSGSDGSGSLSRRSKPEDPRKRMSVLKVFDGPMWTDEDDVARSLGRAKDATTGPDSWPLYSSSIDPAAGFDRDAKFATLPNGFRYIDWSKSNSTPKPGKPKRGRDVTPFFPALSTASLHSSSPPDELVGIFAPRTPRTDRSGTHTSLKTAASGSTTTLYTRSSLEKRNLAESRKPSGESMITGKGVSDPFMNFPPLPSLPTTPMVDRRKVYGMDQGSSTGLAALIRDEEMKLSSSPHLPRLSLKTSPSQLTYDTFIPTSPEASSPAISDAQTPTRFKGYPRGPQDPEWDEAVKRVKKMVAETEKREALEASKQAKELSVRAKKAQKLRAGKAAIMRGSQFGFATRKPIEDITEEEFEAVGAFSNAAAAAEQVTPKGRKVKTLGALFTKMRGSALEREEQVARTRTQLEKHKSLEVLLASSTPGGASSGDEEDLRHYDEVLRLLKCDEWRQEEEGRSPTVGKMLEHRARRSGKYGILPSPDKMAVSAGSDVEPHSIGLGITTNDKVPAPSPSAHTSSTMTKSPQLQDLVAEYVRTPREKDDAANEDGSSWCTESVYSQDEAYEQKHETFLIDDSSPEGASANDSPDFTPHGPVGNIDGNERKGEPEELDAVPAPLNIKVLKVRPSLTQLRSTDAGSFAPERQGSFRAKIQAASRLQKVVIGSRSHPALRAAAEEQALLDERAKLPRSSTIRARSEPFDAELASMPDVPMHQTQQTALTEPIPQRKFASDHTPSPKKLAAAAKANSQQDVDIQKLRASVGLPPLLLACGSDSLKHPNHPFTWNHEKVMCRQIHTPDDESAPSPPRNLGNAFAQAQEQQSTTCPLCGAQCCHFARLLTTSQRKSTDVTDAVIKNQAARGLQQLRSLHPNGVEDYDTFLPCFGCGTRVCPKCAIRCGEAMCAAVVCGRCAEGAERCPVHNFF</sequence>
<dbReference type="EMBL" id="MU001641">
    <property type="protein sequence ID" value="KAF2479347.1"/>
    <property type="molecule type" value="Genomic_DNA"/>
</dbReference>
<proteinExistence type="predicted"/>
<dbReference type="GeneID" id="54478656"/>
<feature type="compositionally biased region" description="Low complexity" evidence="2">
    <location>
        <begin position="19"/>
        <end position="35"/>
    </location>
</feature>